<comment type="subcellular location">
    <subcellularLocation>
        <location evidence="1">Cell membrane</location>
        <topology evidence="1">Multi-pass membrane protein</topology>
    </subcellularLocation>
</comment>
<evidence type="ECO:0000256" key="5">
    <source>
        <dbReference type="ARBA" id="ARBA00022989"/>
    </source>
</evidence>
<feature type="compositionally biased region" description="Low complexity" evidence="7">
    <location>
        <begin position="99"/>
        <end position="115"/>
    </location>
</feature>
<keyword evidence="11" id="KW-1185">Reference proteome</keyword>
<dbReference type="RefSeq" id="WP_126988295.1">
    <property type="nucleotide sequence ID" value="NZ_ML133858.1"/>
</dbReference>
<evidence type="ECO:0000259" key="9">
    <source>
        <dbReference type="PROSITE" id="PS50006"/>
    </source>
</evidence>
<feature type="domain" description="FHA" evidence="9">
    <location>
        <begin position="637"/>
        <end position="688"/>
    </location>
</feature>
<feature type="transmembrane region" description="Helical" evidence="8">
    <location>
        <begin position="164"/>
        <end position="188"/>
    </location>
</feature>
<dbReference type="Pfam" id="PF00498">
    <property type="entry name" value="FHA"/>
    <property type="match status" value="1"/>
</dbReference>
<sequence length="725" mass="74492">MNQTRYCSTCGTLLSEGAAICGECGARYQASPYEKRATDAPGAWSAPPRPRTRAEQGQERSDQEDEGIELITADSLRPAQPGATALRSEEQYDRVMVTQPPMNQPAMNQPGQSPGMPGGPGASAPGPGAAPGTAPGAAPEGAPAAASFEPPLDGCAPATPVKRFLAALIDTVIATLVTVPFLIGFILIITSQSASTTSMILIGVGTALPAAYHLVMIWLVGAKGFTLGKLILGLRVTRLSEGGALGFVRALGRWAVYALFPLLMALSIFFDPRKLLRGFHDRAIDSVVTDIKAGRNPLQPRPDDFERAGAEHYLGAPSVAVSTHENLLSEPGAAWRDQGASPVQPVDGAQGPEQGAPSPYAPGGSAASAAEAPAASWGSPSPAPQQPASDGGWAPPPVEPIPSAPAQSSWDQPSASGQSSWDQPSAPAQPSWEQPAGQDQAPSWGEPAAQDPQEQQWGAPAPEQPQAAPSWGQPSAPESSAPEPSQSATSWGEASAPEQPQSWDQGGYAPAPQWGSPATAPEPAPVPSPAPAPGPADSSPAAWGPPPAASADQAPAAPGQDAAAPGQDAAAHGGDAPSDVTGDAWGDDGVDEATRMSVSEDLGDLEATRISPAHLPPVKKVRLTTDDGAERVVEKAVVVGRNPSSPSGEVLFVMKDDTRSVSKTHLRIDGTGEELLVTDLGSTNGSTILREDGSRENLVPETPTVLPAGARLTLGDRTLSVERVQ</sequence>
<gene>
    <name evidence="10" type="ORF">DS079_13025</name>
</gene>
<evidence type="ECO:0000313" key="10">
    <source>
        <dbReference type="EMBL" id="RRR17853.1"/>
    </source>
</evidence>
<dbReference type="SUPFAM" id="SSF49879">
    <property type="entry name" value="SMAD/FHA domain"/>
    <property type="match status" value="1"/>
</dbReference>
<feature type="compositionally biased region" description="Low complexity" evidence="7">
    <location>
        <begin position="354"/>
        <end position="380"/>
    </location>
</feature>
<feature type="compositionally biased region" description="Polar residues" evidence="7">
    <location>
        <begin position="407"/>
        <end position="432"/>
    </location>
</feature>
<keyword evidence="5 8" id="KW-1133">Transmembrane helix</keyword>
<evidence type="ECO:0000256" key="6">
    <source>
        <dbReference type="ARBA" id="ARBA00023136"/>
    </source>
</evidence>
<reference evidence="10 11" key="1">
    <citation type="submission" date="2018-07" db="EMBL/GenBank/DDBJ databases">
        <title>Brachybacteriurn paraconglorneratum KCTC 9916.</title>
        <authorList>
            <person name="Li Y."/>
        </authorList>
    </citation>
    <scope>NUCLEOTIDE SEQUENCE [LARGE SCALE GENOMIC DNA]</scope>
    <source>
        <strain evidence="10 11">KCTC 9916</strain>
    </source>
</reference>
<proteinExistence type="predicted"/>
<feature type="compositionally biased region" description="Pro residues" evidence="7">
    <location>
        <begin position="520"/>
        <end position="534"/>
    </location>
</feature>
<keyword evidence="4 8" id="KW-0812">Transmembrane</keyword>
<dbReference type="CDD" id="cd00060">
    <property type="entry name" value="FHA"/>
    <property type="match status" value="1"/>
</dbReference>
<feature type="compositionally biased region" description="Pro residues" evidence="7">
    <location>
        <begin position="394"/>
        <end position="403"/>
    </location>
</feature>
<evidence type="ECO:0000256" key="1">
    <source>
        <dbReference type="ARBA" id="ARBA00004651"/>
    </source>
</evidence>
<feature type="compositionally biased region" description="Low complexity" evidence="7">
    <location>
        <begin position="452"/>
        <end position="488"/>
    </location>
</feature>
<feature type="compositionally biased region" description="Low complexity" evidence="7">
    <location>
        <begin position="549"/>
        <end position="577"/>
    </location>
</feature>
<evidence type="ECO:0000256" key="4">
    <source>
        <dbReference type="ARBA" id="ARBA00022692"/>
    </source>
</evidence>
<dbReference type="EMBL" id="QOCI01000010">
    <property type="protein sequence ID" value="RRR17853.1"/>
    <property type="molecule type" value="Genomic_DNA"/>
</dbReference>
<protein>
    <recommendedName>
        <fullName evidence="9">FHA domain-containing protein</fullName>
    </recommendedName>
</protein>
<dbReference type="InterPro" id="IPR051791">
    <property type="entry name" value="Pra-immunoreactive"/>
</dbReference>
<evidence type="ECO:0000256" key="7">
    <source>
        <dbReference type="SAM" id="MobiDB-lite"/>
    </source>
</evidence>
<evidence type="ECO:0000256" key="8">
    <source>
        <dbReference type="SAM" id="Phobius"/>
    </source>
</evidence>
<dbReference type="GO" id="GO:0005886">
    <property type="term" value="C:plasma membrane"/>
    <property type="evidence" value="ECO:0007669"/>
    <property type="project" value="UniProtKB-SubCell"/>
</dbReference>
<organism evidence="10 11">
    <name type="scientific">Brachybacterium paraconglomeratum</name>
    <dbReference type="NCBI Taxonomy" id="173362"/>
    <lineage>
        <taxon>Bacteria</taxon>
        <taxon>Bacillati</taxon>
        <taxon>Actinomycetota</taxon>
        <taxon>Actinomycetes</taxon>
        <taxon>Micrococcales</taxon>
        <taxon>Dermabacteraceae</taxon>
        <taxon>Brachybacterium</taxon>
    </lineage>
</organism>
<dbReference type="InterPro" id="IPR000253">
    <property type="entry name" value="FHA_dom"/>
</dbReference>
<accession>A0A3R8QTW8</accession>
<evidence type="ECO:0000256" key="3">
    <source>
        <dbReference type="ARBA" id="ARBA00022553"/>
    </source>
</evidence>
<name>A0A3R8QTW8_9MICO</name>
<dbReference type="PROSITE" id="PS50006">
    <property type="entry name" value="FHA_DOMAIN"/>
    <property type="match status" value="1"/>
</dbReference>
<dbReference type="InterPro" id="IPR008984">
    <property type="entry name" value="SMAD_FHA_dom_sf"/>
</dbReference>
<keyword evidence="6 8" id="KW-0472">Membrane</keyword>
<dbReference type="Proteomes" id="UP000274327">
    <property type="component" value="Unassembled WGS sequence"/>
</dbReference>
<comment type="caution">
    <text evidence="10">The sequence shown here is derived from an EMBL/GenBank/DDBJ whole genome shotgun (WGS) entry which is preliminary data.</text>
</comment>
<feature type="region of interest" description="Disordered" evidence="7">
    <location>
        <begin position="335"/>
        <end position="611"/>
    </location>
</feature>
<feature type="compositionally biased region" description="Basic and acidic residues" evidence="7">
    <location>
        <begin position="52"/>
        <end position="61"/>
    </location>
</feature>
<dbReference type="PANTHER" id="PTHR36115">
    <property type="entry name" value="PROLINE-RICH ANTIGEN HOMOLOG-RELATED"/>
    <property type="match status" value="1"/>
</dbReference>
<keyword evidence="3" id="KW-0597">Phosphoprotein</keyword>
<dbReference type="InterPro" id="IPR010432">
    <property type="entry name" value="RDD"/>
</dbReference>
<feature type="transmembrane region" description="Helical" evidence="8">
    <location>
        <begin position="254"/>
        <end position="270"/>
    </location>
</feature>
<evidence type="ECO:0000256" key="2">
    <source>
        <dbReference type="ARBA" id="ARBA00022475"/>
    </source>
</evidence>
<keyword evidence="2" id="KW-1003">Cell membrane</keyword>
<dbReference type="Gene3D" id="2.60.200.20">
    <property type="match status" value="1"/>
</dbReference>
<feature type="transmembrane region" description="Helical" evidence="8">
    <location>
        <begin position="200"/>
        <end position="220"/>
    </location>
</feature>
<dbReference type="GeneID" id="79064419"/>
<feature type="region of interest" description="Disordered" evidence="7">
    <location>
        <begin position="32"/>
        <end position="148"/>
    </location>
</feature>
<dbReference type="PANTHER" id="PTHR36115:SF6">
    <property type="entry name" value="PROLINE-RICH ANTIGEN HOMOLOG"/>
    <property type="match status" value="1"/>
</dbReference>
<evidence type="ECO:0000313" key="11">
    <source>
        <dbReference type="Proteomes" id="UP000274327"/>
    </source>
</evidence>
<dbReference type="Pfam" id="PF06271">
    <property type="entry name" value="RDD"/>
    <property type="match status" value="1"/>
</dbReference>
<dbReference type="AlphaFoldDB" id="A0A3R8QTW8"/>
<feature type="compositionally biased region" description="Low complexity" evidence="7">
    <location>
        <begin position="122"/>
        <end position="147"/>
    </location>
</feature>